<dbReference type="Gene3D" id="3.40.50.2000">
    <property type="entry name" value="Glycogen Phosphorylase B"/>
    <property type="match status" value="2"/>
</dbReference>
<dbReference type="EC" id="5.1.3.14" evidence="3"/>
<evidence type="ECO:0000313" key="3">
    <source>
        <dbReference type="EMBL" id="MZQ86002.1"/>
    </source>
</evidence>
<gene>
    <name evidence="3" type="ORF">GQF01_28265</name>
</gene>
<dbReference type="AlphaFoldDB" id="A0A6L8V8L7"/>
<dbReference type="InterPro" id="IPR003331">
    <property type="entry name" value="UDP_GlcNAc_Epimerase_2_dom"/>
</dbReference>
<evidence type="ECO:0000256" key="1">
    <source>
        <dbReference type="RuleBase" id="RU003513"/>
    </source>
</evidence>
<sequence length="364" mass="40673">MKIMTVLGTRPEIIRLSLVIAKLDLLADSHLLVHSGQNYDRTLSDVFFEQMGIRLPDVHVRLQAQTVGEQIAQMFVEVEKVLLKEKPDRMLVLGDTNSALTALIGERHGVPVYHMEAGNRCYDTRVPEEINRKAIDAISTCNMPYTPGARENLLRDGVPSQRIWMTGNPIYEVMEHYKEQADASHILNQLGIADKRYILVTAHRAENVDNESRLRQIIAGLQLVAEETQLPVICSTHPRTKDRLDKLGVMASHPLIRFLPPFGFFDFLKLQKHAACVITDSGTVQEESCILGVPAVTIRQSTERPETLLCGSNLLSGLVPERIAASVKLMMQPHHTWQCPEGYLDPNVSSKVVNIVLGGQSYVS</sequence>
<dbReference type="PANTHER" id="PTHR43174">
    <property type="entry name" value="UDP-N-ACETYLGLUCOSAMINE 2-EPIMERASE"/>
    <property type="match status" value="1"/>
</dbReference>
<dbReference type="Proteomes" id="UP000481087">
    <property type="component" value="Unassembled WGS sequence"/>
</dbReference>
<dbReference type="EMBL" id="WTUZ01000037">
    <property type="protein sequence ID" value="MZQ86002.1"/>
    <property type="molecule type" value="Genomic_DNA"/>
</dbReference>
<dbReference type="GO" id="GO:0008761">
    <property type="term" value="F:UDP-N-acetylglucosamine 2-epimerase activity"/>
    <property type="evidence" value="ECO:0007669"/>
    <property type="project" value="UniProtKB-EC"/>
</dbReference>
<organism evidence="3 4">
    <name type="scientific">Paenibacillus silvestris</name>
    <dbReference type="NCBI Taxonomy" id="2606219"/>
    <lineage>
        <taxon>Bacteria</taxon>
        <taxon>Bacillati</taxon>
        <taxon>Bacillota</taxon>
        <taxon>Bacilli</taxon>
        <taxon>Bacillales</taxon>
        <taxon>Paenibacillaceae</taxon>
        <taxon>Paenibacillus</taxon>
    </lineage>
</organism>
<evidence type="ECO:0000259" key="2">
    <source>
        <dbReference type="Pfam" id="PF02350"/>
    </source>
</evidence>
<dbReference type="NCBIfam" id="TIGR00236">
    <property type="entry name" value="wecB"/>
    <property type="match status" value="1"/>
</dbReference>
<comment type="caution">
    <text evidence="3">The sequence shown here is derived from an EMBL/GenBank/DDBJ whole genome shotgun (WGS) entry which is preliminary data.</text>
</comment>
<keyword evidence="1 3" id="KW-0413">Isomerase</keyword>
<dbReference type="InterPro" id="IPR029767">
    <property type="entry name" value="WecB-like"/>
</dbReference>
<reference evidence="3 4" key="1">
    <citation type="submission" date="2019-12" db="EMBL/GenBank/DDBJ databases">
        <title>Paenibacillus sp. nov. sp. isolated from soil.</title>
        <authorList>
            <person name="Kim J."/>
            <person name="Jeong S.E."/>
            <person name="Jung H.S."/>
            <person name="Jeon C.O."/>
        </authorList>
    </citation>
    <scope>NUCLEOTIDE SEQUENCE [LARGE SCALE GENOMIC DNA]</scope>
    <source>
        <strain evidence="3 4">5J-6</strain>
    </source>
</reference>
<dbReference type="CDD" id="cd03786">
    <property type="entry name" value="GTB_UDP-GlcNAc_2-Epimerase"/>
    <property type="match status" value="1"/>
</dbReference>
<evidence type="ECO:0000313" key="4">
    <source>
        <dbReference type="Proteomes" id="UP000481087"/>
    </source>
</evidence>
<feature type="domain" description="UDP-N-acetylglucosamine 2-epimerase" evidence="2">
    <location>
        <begin position="30"/>
        <end position="356"/>
    </location>
</feature>
<accession>A0A6L8V8L7</accession>
<dbReference type="Pfam" id="PF02350">
    <property type="entry name" value="Epimerase_2"/>
    <property type="match status" value="1"/>
</dbReference>
<dbReference type="RefSeq" id="WP_161410309.1">
    <property type="nucleotide sequence ID" value="NZ_WTUZ01000037.1"/>
</dbReference>
<comment type="similarity">
    <text evidence="1">Belongs to the UDP-N-acetylglucosamine 2-epimerase family.</text>
</comment>
<proteinExistence type="inferred from homology"/>
<dbReference type="PANTHER" id="PTHR43174:SF1">
    <property type="entry name" value="UDP-N-ACETYLGLUCOSAMINE 2-EPIMERASE"/>
    <property type="match status" value="1"/>
</dbReference>
<protein>
    <submittedName>
        <fullName evidence="3">UDP-N-acetylglucosamine 2-epimerase (Non-hydrolyzing)</fullName>
        <ecNumber evidence="3">5.1.3.14</ecNumber>
    </submittedName>
</protein>
<name>A0A6L8V8L7_9BACL</name>
<keyword evidence="4" id="KW-1185">Reference proteome</keyword>
<dbReference type="SUPFAM" id="SSF53756">
    <property type="entry name" value="UDP-Glycosyltransferase/glycogen phosphorylase"/>
    <property type="match status" value="1"/>
</dbReference>